<evidence type="ECO:0000256" key="2">
    <source>
        <dbReference type="ARBA" id="ARBA00008999"/>
    </source>
</evidence>
<dbReference type="InterPro" id="IPR014780">
    <property type="entry name" value="tRNA_psdUridine_synth_TruB"/>
</dbReference>
<keyword evidence="5" id="KW-0413">Isomerase</keyword>
<gene>
    <name evidence="8" type="ORF">K432DRAFT_442042</name>
</gene>
<feature type="domain" description="Pseudouridine synthase II N-terminal" evidence="7">
    <location>
        <begin position="78"/>
        <end position="206"/>
    </location>
</feature>
<evidence type="ECO:0000256" key="3">
    <source>
        <dbReference type="ARBA" id="ARBA00012787"/>
    </source>
</evidence>
<feature type="region of interest" description="Disordered" evidence="6">
    <location>
        <begin position="239"/>
        <end position="351"/>
    </location>
</feature>
<reference evidence="8 9" key="1">
    <citation type="journal article" date="2016" name="Nat. Commun.">
        <title>Ectomycorrhizal ecology is imprinted in the genome of the dominant symbiotic fungus Cenococcum geophilum.</title>
        <authorList>
            <consortium name="DOE Joint Genome Institute"/>
            <person name="Peter M."/>
            <person name="Kohler A."/>
            <person name="Ohm R.A."/>
            <person name="Kuo A."/>
            <person name="Krutzmann J."/>
            <person name="Morin E."/>
            <person name="Arend M."/>
            <person name="Barry K.W."/>
            <person name="Binder M."/>
            <person name="Choi C."/>
            <person name="Clum A."/>
            <person name="Copeland A."/>
            <person name="Grisel N."/>
            <person name="Haridas S."/>
            <person name="Kipfer T."/>
            <person name="LaButti K."/>
            <person name="Lindquist E."/>
            <person name="Lipzen A."/>
            <person name="Maire R."/>
            <person name="Meier B."/>
            <person name="Mihaltcheva S."/>
            <person name="Molinier V."/>
            <person name="Murat C."/>
            <person name="Poggeler S."/>
            <person name="Quandt C.A."/>
            <person name="Sperisen C."/>
            <person name="Tritt A."/>
            <person name="Tisserant E."/>
            <person name="Crous P.W."/>
            <person name="Henrissat B."/>
            <person name="Nehls U."/>
            <person name="Egli S."/>
            <person name="Spatafora J.W."/>
            <person name="Grigoriev I.V."/>
            <person name="Martin F.M."/>
        </authorList>
    </citation>
    <scope>NUCLEOTIDE SEQUENCE [LARGE SCALE GENOMIC DNA]</scope>
    <source>
        <strain evidence="8 9">CBS 459.81</strain>
    </source>
</reference>
<dbReference type="GO" id="GO:0160148">
    <property type="term" value="F:tRNA pseudouridine(55) synthase activity"/>
    <property type="evidence" value="ECO:0007669"/>
    <property type="project" value="UniProtKB-EC"/>
</dbReference>
<keyword evidence="4" id="KW-0819">tRNA processing</keyword>
<evidence type="ECO:0000313" key="8">
    <source>
        <dbReference type="EMBL" id="OCK81871.1"/>
    </source>
</evidence>
<accession>A0A8E2ED61</accession>
<dbReference type="PANTHER" id="PTHR13767">
    <property type="entry name" value="TRNA-PSEUDOURIDINE SYNTHASE"/>
    <property type="match status" value="1"/>
</dbReference>
<evidence type="ECO:0000259" key="7">
    <source>
        <dbReference type="Pfam" id="PF01509"/>
    </source>
</evidence>
<dbReference type="HAMAP" id="MF_01080">
    <property type="entry name" value="TruB_bact"/>
    <property type="match status" value="1"/>
</dbReference>
<sequence>MSTPPSLLRSIMTTTKDPQKVVEGIFAVNKPGAITSAGVLRTLERRFNPSDLFAPWLKTTRRQLVASGAKKRTIDNLKVKLGHGGTLDPLATGVLVVGVGRGTKCLGRFLKCTKTYECVVLFGAATDTYDVEGKVVATAEYKHVTRERVEEALNGFRGKGMQTPNIFSALKVDGKAMYEYAREGGDIPEMKAREIDVVELEMVEWMEGGSHGFEWPKEEFELDGAGKLITKKLFRFRKTKDEVKDEDQKDDIGQEKELKREREDEGVDSCVSEAAPESKKLRMDPEPVLPGALPADGPTRTENPPAASEESISQTKAPDEPSARGDPASAPIKTEPSNPASSIPKPNPPAARLRMTVSSGFYVRSLCHDLGLAVDSLGIMSSLIRSRQGDYELGRNVIEYSDLEKGEEVWGPKVQATLEEFMKEEKWEAEEVVVDDFDRELQGGDMDADQRDDCRRDRSGNNRRRGGLWKGKGGRGSNQASERGQASMMPHD</sequence>
<dbReference type="Proteomes" id="UP000250266">
    <property type="component" value="Unassembled WGS sequence"/>
</dbReference>
<dbReference type="InterPro" id="IPR020103">
    <property type="entry name" value="PsdUridine_synth_cat_dom_sf"/>
</dbReference>
<dbReference type="GO" id="GO:0005634">
    <property type="term" value="C:nucleus"/>
    <property type="evidence" value="ECO:0007669"/>
    <property type="project" value="TreeGrafter"/>
</dbReference>
<protein>
    <recommendedName>
        <fullName evidence="3">tRNA pseudouridine(55) synthase</fullName>
        <ecNumber evidence="3">5.4.99.25</ecNumber>
    </recommendedName>
</protein>
<dbReference type="SUPFAM" id="SSF55120">
    <property type="entry name" value="Pseudouridine synthase"/>
    <property type="match status" value="1"/>
</dbReference>
<evidence type="ECO:0000313" key="9">
    <source>
        <dbReference type="Proteomes" id="UP000250266"/>
    </source>
</evidence>
<keyword evidence="9" id="KW-1185">Reference proteome</keyword>
<evidence type="ECO:0000256" key="4">
    <source>
        <dbReference type="ARBA" id="ARBA00022694"/>
    </source>
</evidence>
<dbReference type="InterPro" id="IPR002501">
    <property type="entry name" value="PsdUridine_synth_N"/>
</dbReference>
<dbReference type="GO" id="GO:1990481">
    <property type="term" value="P:mRNA pseudouridine synthesis"/>
    <property type="evidence" value="ECO:0007669"/>
    <property type="project" value="TreeGrafter"/>
</dbReference>
<evidence type="ECO:0000256" key="1">
    <source>
        <dbReference type="ARBA" id="ARBA00001166"/>
    </source>
</evidence>
<dbReference type="EC" id="5.4.99.25" evidence="3"/>
<dbReference type="OrthoDB" id="9995526at2759"/>
<dbReference type="GO" id="GO:0003723">
    <property type="term" value="F:RNA binding"/>
    <property type="evidence" value="ECO:0007669"/>
    <property type="project" value="InterPro"/>
</dbReference>
<feature type="compositionally biased region" description="Basic and acidic residues" evidence="6">
    <location>
        <begin position="448"/>
        <end position="460"/>
    </location>
</feature>
<evidence type="ECO:0000256" key="6">
    <source>
        <dbReference type="SAM" id="MobiDB-lite"/>
    </source>
</evidence>
<organism evidence="8 9">
    <name type="scientific">Lepidopterella palustris CBS 459.81</name>
    <dbReference type="NCBI Taxonomy" id="1314670"/>
    <lineage>
        <taxon>Eukaryota</taxon>
        <taxon>Fungi</taxon>
        <taxon>Dikarya</taxon>
        <taxon>Ascomycota</taxon>
        <taxon>Pezizomycotina</taxon>
        <taxon>Dothideomycetes</taxon>
        <taxon>Pleosporomycetidae</taxon>
        <taxon>Mytilinidiales</taxon>
        <taxon>Argynnaceae</taxon>
        <taxon>Lepidopterella</taxon>
    </lineage>
</organism>
<name>A0A8E2ED61_9PEZI</name>
<feature type="region of interest" description="Disordered" evidence="6">
    <location>
        <begin position="438"/>
        <end position="492"/>
    </location>
</feature>
<dbReference type="Gene3D" id="3.30.2350.10">
    <property type="entry name" value="Pseudouridine synthase"/>
    <property type="match status" value="2"/>
</dbReference>
<dbReference type="AlphaFoldDB" id="A0A8E2ED61"/>
<feature type="compositionally biased region" description="Basic and acidic residues" evidence="6">
    <location>
        <begin position="276"/>
        <end position="285"/>
    </location>
</feature>
<dbReference type="Pfam" id="PF01509">
    <property type="entry name" value="TruB_N"/>
    <property type="match status" value="1"/>
</dbReference>
<feature type="compositionally biased region" description="Basic and acidic residues" evidence="6">
    <location>
        <begin position="239"/>
        <end position="263"/>
    </location>
</feature>
<proteinExistence type="inferred from homology"/>
<evidence type="ECO:0000256" key="5">
    <source>
        <dbReference type="ARBA" id="ARBA00023235"/>
    </source>
</evidence>
<dbReference type="GO" id="GO:0006400">
    <property type="term" value="P:tRNA modification"/>
    <property type="evidence" value="ECO:0007669"/>
    <property type="project" value="TreeGrafter"/>
</dbReference>
<comment type="catalytic activity">
    <reaction evidence="1">
        <text>a uridine in mRNA = a pseudouridine in mRNA</text>
        <dbReference type="Rhea" id="RHEA:56644"/>
        <dbReference type="Rhea" id="RHEA-COMP:14658"/>
        <dbReference type="Rhea" id="RHEA-COMP:14659"/>
        <dbReference type="ChEBI" id="CHEBI:65314"/>
        <dbReference type="ChEBI" id="CHEBI:65315"/>
    </reaction>
</comment>
<comment type="similarity">
    <text evidence="2">Belongs to the pseudouridine synthase TruB family.</text>
</comment>
<dbReference type="EMBL" id="KV744906">
    <property type="protein sequence ID" value="OCK81871.1"/>
    <property type="molecule type" value="Genomic_DNA"/>
</dbReference>
<dbReference type="PANTHER" id="PTHR13767:SF2">
    <property type="entry name" value="PSEUDOURIDYLATE SYNTHASE TRUB1"/>
    <property type="match status" value="1"/>
</dbReference>